<evidence type="ECO:0000256" key="1">
    <source>
        <dbReference type="PIRSR" id="PIRSR605502-1"/>
    </source>
</evidence>
<dbReference type="GO" id="GO:0016787">
    <property type="term" value="F:hydrolase activity"/>
    <property type="evidence" value="ECO:0007669"/>
    <property type="project" value="UniProtKB-KW"/>
</dbReference>
<sequence length="110" mass="12663">MLRACLFGAAVGDSIGRRYEGVSARRVWRWLRPPLRQRLAGGRGMVSDDTDHGIFVAQNILRSKGDVEKFRPRLAWRLRLWLLCFPAGIGWAEAMPGRRRPCRFQDAARR</sequence>
<accession>A0A4R6Z9J7</accession>
<dbReference type="AlphaFoldDB" id="A0A4R6Z9J7"/>
<dbReference type="InterPro" id="IPR005502">
    <property type="entry name" value="Ribosyl_crysJ1"/>
</dbReference>
<protein>
    <submittedName>
        <fullName evidence="2">ADP-ribosylglycohydrolase</fullName>
    </submittedName>
</protein>
<evidence type="ECO:0000313" key="3">
    <source>
        <dbReference type="Proteomes" id="UP000295293"/>
    </source>
</evidence>
<keyword evidence="2" id="KW-0378">Hydrolase</keyword>
<dbReference type="Pfam" id="PF03747">
    <property type="entry name" value="ADP_ribosyl_GH"/>
    <property type="match status" value="1"/>
</dbReference>
<evidence type="ECO:0000313" key="2">
    <source>
        <dbReference type="EMBL" id="TDR48535.1"/>
    </source>
</evidence>
<feature type="binding site" evidence="1">
    <location>
        <position position="47"/>
    </location>
    <ligand>
        <name>Mg(2+)</name>
        <dbReference type="ChEBI" id="CHEBI:18420"/>
        <label>1</label>
    </ligand>
</feature>
<keyword evidence="1" id="KW-0460">Magnesium</keyword>
<dbReference type="Gene3D" id="1.10.4080.10">
    <property type="entry name" value="ADP-ribosylation/Crystallin J1"/>
    <property type="match status" value="1"/>
</dbReference>
<keyword evidence="3" id="KW-1185">Reference proteome</keyword>
<comment type="caution">
    <text evidence="2">The sequence shown here is derived from an EMBL/GenBank/DDBJ whole genome shotgun (WGS) entry which is preliminary data.</text>
</comment>
<feature type="binding site" evidence="1">
    <location>
        <position position="49"/>
    </location>
    <ligand>
        <name>Mg(2+)</name>
        <dbReference type="ChEBI" id="CHEBI:18420"/>
        <label>1</label>
    </ligand>
</feature>
<gene>
    <name evidence="2" type="ORF">DFR29_101155</name>
</gene>
<dbReference type="InterPro" id="IPR036705">
    <property type="entry name" value="Ribosyl_crysJ1_sf"/>
</dbReference>
<comment type="cofactor">
    <cofactor evidence="1">
        <name>Mg(2+)</name>
        <dbReference type="ChEBI" id="CHEBI:18420"/>
    </cofactor>
    <text evidence="1">Binds 2 magnesium ions per subunit.</text>
</comment>
<feature type="binding site" evidence="1">
    <location>
        <position position="48"/>
    </location>
    <ligand>
        <name>Mg(2+)</name>
        <dbReference type="ChEBI" id="CHEBI:18420"/>
        <label>1</label>
    </ligand>
</feature>
<reference evidence="2 3" key="1">
    <citation type="submission" date="2019-03" db="EMBL/GenBank/DDBJ databases">
        <title>Genomic Encyclopedia of Type Strains, Phase IV (KMG-IV): sequencing the most valuable type-strain genomes for metagenomic binning, comparative biology and taxonomic classification.</title>
        <authorList>
            <person name="Goeker M."/>
        </authorList>
    </citation>
    <scope>NUCLEOTIDE SEQUENCE [LARGE SCALE GENOMIC DNA]</scope>
    <source>
        <strain evidence="2 3">DSM 21667</strain>
    </source>
</reference>
<dbReference type="EMBL" id="SNZH01000001">
    <property type="protein sequence ID" value="TDR48535.1"/>
    <property type="molecule type" value="Genomic_DNA"/>
</dbReference>
<dbReference type="Proteomes" id="UP000295293">
    <property type="component" value="Unassembled WGS sequence"/>
</dbReference>
<organism evidence="2 3">
    <name type="scientific">Tahibacter aquaticus</name>
    <dbReference type="NCBI Taxonomy" id="520092"/>
    <lineage>
        <taxon>Bacteria</taxon>
        <taxon>Pseudomonadati</taxon>
        <taxon>Pseudomonadota</taxon>
        <taxon>Gammaproteobacteria</taxon>
        <taxon>Lysobacterales</taxon>
        <taxon>Rhodanobacteraceae</taxon>
        <taxon>Tahibacter</taxon>
    </lineage>
</organism>
<dbReference type="GO" id="GO:0046872">
    <property type="term" value="F:metal ion binding"/>
    <property type="evidence" value="ECO:0007669"/>
    <property type="project" value="UniProtKB-KW"/>
</dbReference>
<proteinExistence type="predicted"/>
<dbReference type="SUPFAM" id="SSF101478">
    <property type="entry name" value="ADP-ribosylglycohydrolase"/>
    <property type="match status" value="1"/>
</dbReference>
<name>A0A4R6Z9J7_9GAMM</name>
<keyword evidence="1" id="KW-0479">Metal-binding</keyword>